<evidence type="ECO:0000256" key="2">
    <source>
        <dbReference type="ARBA" id="ARBA00007401"/>
    </source>
</evidence>
<feature type="region of interest" description="Disordered" evidence="7">
    <location>
        <begin position="767"/>
        <end position="803"/>
    </location>
</feature>
<dbReference type="PANTHER" id="PTHR46323">
    <property type="entry name" value="BETA-GALACTOSIDASE"/>
    <property type="match status" value="1"/>
</dbReference>
<dbReference type="Pfam" id="PF00703">
    <property type="entry name" value="Glyco_hydro_2"/>
    <property type="match status" value="1"/>
</dbReference>
<accession>A0A3M7KWQ7</accession>
<dbReference type="SUPFAM" id="SSF74650">
    <property type="entry name" value="Galactose mutarotase-like"/>
    <property type="match status" value="1"/>
</dbReference>
<sequence length="1371" mass="150559">MPPPSVVPVARDWETPGVFGINKREAHVKLRSYAAPAEALRAYTLRDGKETSTRLQPLNGSDWAFQLYAKPEDVPREIAVPGSWELQGHGSPQYLNFDYPFPINPPFVPETNPTGVYRREFPSVQPQGGTRSFLVVESADSAVYVWLNGRCIGYSQDSRLPAEFEVSCALLPPGGGTNVLVMKWSDGSYLEDQDMWRLPGLHRSVYVLHKPATHITDFAVQTPLTFDDKAKLTDARLEVQVDVEVDDQSGPLEFLSMIARLYRQDTDALVRGDTSLTAVYDQSPVHMAEAGLTPLWTARNQAEARGRTGRGARAKFSMDAMILHGAGRPAQLWSADRPHLYLLTLSLVDARGSALEHEACQVGFRTTSVRNKKLVHNGWPILIRGVNRHEHNDRTGRTVSFASMLEDARLMKRLNFNAVRCSHYPNEDAWYEVCALIGLYVVDEANVETHGFDATLSKPELNPTAAPAWLAAVVDRGVRMYERDKNHPAIIMWSLGNEAGYGAAHLAMAGYLRARDPSRLTHYEGGGSRTPATDIICPMYARVHQAEELAGNADDPRPVILCEYAHAMGNSSGNVAEYWRAFDGVEGVEGGFVWDWADQALVKAGTEGGAELQYWAYGGDFGETRHDAQASWCWLFKFLQRPLRITACPATSKHMAVEVVSTTPFGYTCETAMKVTLQRAEGIKVLTDGELGPTRVMDSEEAEYIDMDFGCLGGIDPRSAGPDDIVNVETYLTKPTLWAEAGHTLQHDQIPLSDWAKPYAAWLATKAPKPPQAAAPKAKVPPPVKSEEGEEGEEGEEARAGPTFRVCPDTGALVSFCDPVLGELLAAPVVLCLYRAPTDNDRGGSGGTSHAARWRLAGLDRLRPEPGSVVVAADEADASHVRVTFVLVPRPAQAGEEEEGVIVEGVGVGETGGTHWLSEASKEAAGPLPTQPPGAARIPVTVEYRLDAARRQLSMAWEVDATSALPGVPDGKGSLARVGVRFGVPSQFRAPMWYGLGPHECYPDRLASGRLAAWREDDIRKLHTPYIFPSESGGRADVRWMVLVNDAKAGLLAFSPAERTPLQMSVSPYSLESFEKARHDHELEASGFTHVHLDAAHMGLGGDDSWSPSVHSKYLVTPKKYAFDMRLSVRTEASPPRLPIDLLDQSLAATPEQVWDELWARNAAGILRWHRELNDHSISTTAWQEKGGRPEITIDFTTPLNRAYPKQSINTEVACLVSRSEDGFVIQTRCISQGVPFSSAFANYVQWVAHETVSAESRFHGNVWGPIRGQILRESEAGMRKAYAVMATLLLRRFGPGAPLPEWRPTSQPGGSSSEPTAMPWGGAVPALGPSLDYSRWIGAKELLKMVLLSLLVALCFQWLGQMRAHSLYHY</sequence>
<dbReference type="InterPro" id="IPR006103">
    <property type="entry name" value="Glyco_hydro_2_cat"/>
</dbReference>
<feature type="non-terminal residue" evidence="9">
    <location>
        <position position="1371"/>
    </location>
</feature>
<dbReference type="PANTHER" id="PTHR46323:SF2">
    <property type="entry name" value="BETA-GALACTOSIDASE"/>
    <property type="match status" value="1"/>
</dbReference>
<organism evidence="9 10">
    <name type="scientific">Auxenochlorella protothecoides</name>
    <name type="common">Green microalga</name>
    <name type="synonym">Chlorella protothecoides</name>
    <dbReference type="NCBI Taxonomy" id="3075"/>
    <lineage>
        <taxon>Eukaryota</taxon>
        <taxon>Viridiplantae</taxon>
        <taxon>Chlorophyta</taxon>
        <taxon>core chlorophytes</taxon>
        <taxon>Trebouxiophyceae</taxon>
        <taxon>Chlorellales</taxon>
        <taxon>Chlorellaceae</taxon>
        <taxon>Auxenochlorella</taxon>
    </lineage>
</organism>
<feature type="compositionally biased region" description="Pro residues" evidence="7">
    <location>
        <begin position="768"/>
        <end position="784"/>
    </location>
</feature>
<dbReference type="Gene3D" id="2.70.98.10">
    <property type="match status" value="1"/>
</dbReference>
<dbReference type="InterPro" id="IPR011013">
    <property type="entry name" value="Gal_mutarotase_sf_dom"/>
</dbReference>
<dbReference type="InterPro" id="IPR006101">
    <property type="entry name" value="Glyco_hydro_2"/>
</dbReference>
<dbReference type="InterPro" id="IPR017853">
    <property type="entry name" value="GH"/>
</dbReference>
<dbReference type="InterPro" id="IPR023232">
    <property type="entry name" value="Glyco_hydro_2_AS"/>
</dbReference>
<dbReference type="SUPFAM" id="SSF51445">
    <property type="entry name" value="(Trans)glycosidases"/>
    <property type="match status" value="1"/>
</dbReference>
<protein>
    <recommendedName>
        <fullName evidence="3">beta-galactosidase</fullName>
        <ecNumber evidence="3">3.2.1.23</ecNumber>
    </recommendedName>
    <alternativeName>
        <fullName evidence="6">Lactase</fullName>
    </alternativeName>
</protein>
<evidence type="ECO:0000259" key="8">
    <source>
        <dbReference type="SMART" id="SM01038"/>
    </source>
</evidence>
<comment type="catalytic activity">
    <reaction evidence="1">
        <text>Hydrolysis of terminal non-reducing beta-D-galactose residues in beta-D-galactosides.</text>
        <dbReference type="EC" id="3.2.1.23"/>
    </reaction>
</comment>
<dbReference type="GO" id="GO:0009341">
    <property type="term" value="C:beta-galactosidase complex"/>
    <property type="evidence" value="ECO:0007669"/>
    <property type="project" value="InterPro"/>
</dbReference>
<dbReference type="GO" id="GO:0005990">
    <property type="term" value="P:lactose catabolic process"/>
    <property type="evidence" value="ECO:0007669"/>
    <property type="project" value="TreeGrafter"/>
</dbReference>
<evidence type="ECO:0000313" key="10">
    <source>
        <dbReference type="Proteomes" id="UP000279271"/>
    </source>
</evidence>
<dbReference type="GO" id="GO:0030246">
    <property type="term" value="F:carbohydrate binding"/>
    <property type="evidence" value="ECO:0007669"/>
    <property type="project" value="InterPro"/>
</dbReference>
<dbReference type="InterPro" id="IPR004199">
    <property type="entry name" value="B-gal_small/dom_5"/>
</dbReference>
<keyword evidence="5" id="KW-0326">Glycosidase</keyword>
<evidence type="ECO:0000256" key="4">
    <source>
        <dbReference type="ARBA" id="ARBA00022801"/>
    </source>
</evidence>
<name>A0A3M7KWQ7_AUXPR</name>
<dbReference type="EMBL" id="QOKY01000172">
    <property type="protein sequence ID" value="RMZ54941.1"/>
    <property type="molecule type" value="Genomic_DNA"/>
</dbReference>
<dbReference type="Pfam" id="PF02929">
    <property type="entry name" value="Bgal_small_N"/>
    <property type="match status" value="1"/>
</dbReference>
<dbReference type="Pfam" id="PF02836">
    <property type="entry name" value="Glyco_hydro_2_C"/>
    <property type="match status" value="1"/>
</dbReference>
<dbReference type="InterPro" id="IPR008979">
    <property type="entry name" value="Galactose-bd-like_sf"/>
</dbReference>
<dbReference type="SUPFAM" id="SSF49303">
    <property type="entry name" value="beta-Galactosidase/glucuronidase domain"/>
    <property type="match status" value="1"/>
</dbReference>
<dbReference type="InterPro" id="IPR006102">
    <property type="entry name" value="Ig-like_GH2"/>
</dbReference>
<evidence type="ECO:0000256" key="6">
    <source>
        <dbReference type="ARBA" id="ARBA00032230"/>
    </source>
</evidence>
<dbReference type="InterPro" id="IPR050347">
    <property type="entry name" value="Bact_Beta-galactosidase"/>
</dbReference>
<dbReference type="PRINTS" id="PR00132">
    <property type="entry name" value="GLHYDRLASE2"/>
</dbReference>
<dbReference type="InterPro" id="IPR013783">
    <property type="entry name" value="Ig-like_fold"/>
</dbReference>
<dbReference type="Proteomes" id="UP000279271">
    <property type="component" value="Unassembled WGS sequence"/>
</dbReference>
<feature type="domain" description="Beta galactosidase small chain/" evidence="8">
    <location>
        <begin position="797"/>
        <end position="1128"/>
    </location>
</feature>
<dbReference type="GO" id="GO:0004565">
    <property type="term" value="F:beta-galactosidase activity"/>
    <property type="evidence" value="ECO:0007669"/>
    <property type="project" value="UniProtKB-EC"/>
</dbReference>
<evidence type="ECO:0000256" key="7">
    <source>
        <dbReference type="SAM" id="MobiDB-lite"/>
    </source>
</evidence>
<comment type="similarity">
    <text evidence="2">Belongs to the glycosyl hydrolase 2 family.</text>
</comment>
<evidence type="ECO:0000313" key="9">
    <source>
        <dbReference type="EMBL" id="RMZ54941.1"/>
    </source>
</evidence>
<dbReference type="Gene3D" id="2.60.40.10">
    <property type="entry name" value="Immunoglobulins"/>
    <property type="match status" value="1"/>
</dbReference>
<evidence type="ECO:0000256" key="1">
    <source>
        <dbReference type="ARBA" id="ARBA00001412"/>
    </source>
</evidence>
<dbReference type="Gene3D" id="2.60.120.260">
    <property type="entry name" value="Galactose-binding domain-like"/>
    <property type="match status" value="1"/>
</dbReference>
<proteinExistence type="inferred from homology"/>
<dbReference type="Gene3D" id="3.20.20.80">
    <property type="entry name" value="Glycosidases"/>
    <property type="match status" value="1"/>
</dbReference>
<dbReference type="PROSITE" id="PS00608">
    <property type="entry name" value="GLYCOSYL_HYDROL_F2_2"/>
    <property type="match status" value="1"/>
</dbReference>
<dbReference type="InterPro" id="IPR006104">
    <property type="entry name" value="Glyco_hydro_2_N"/>
</dbReference>
<comment type="caution">
    <text evidence="9">The sequence shown here is derived from an EMBL/GenBank/DDBJ whole genome shotgun (WGS) entry which is preliminary data.</text>
</comment>
<gene>
    <name evidence="9" type="ORF">APUTEX25_000458</name>
</gene>
<dbReference type="InterPro" id="IPR014718">
    <property type="entry name" value="GH-type_carb-bd"/>
</dbReference>
<reference evidence="10" key="1">
    <citation type="journal article" date="2018" name="Algal Res.">
        <title>Characterization of plant carbon substrate utilization by Auxenochlorella protothecoides.</title>
        <authorList>
            <person name="Vogler B.W."/>
            <person name="Starkenburg S.R."/>
            <person name="Sudasinghe N."/>
            <person name="Schambach J.Y."/>
            <person name="Rollin J.A."/>
            <person name="Pattathil S."/>
            <person name="Barry A.N."/>
        </authorList>
    </citation>
    <scope>NUCLEOTIDE SEQUENCE [LARGE SCALE GENOMIC DNA]</scope>
    <source>
        <strain evidence="10">UTEX 25</strain>
    </source>
</reference>
<keyword evidence="4" id="KW-0378">Hydrolase</keyword>
<evidence type="ECO:0000256" key="3">
    <source>
        <dbReference type="ARBA" id="ARBA00012756"/>
    </source>
</evidence>
<evidence type="ECO:0000256" key="5">
    <source>
        <dbReference type="ARBA" id="ARBA00023295"/>
    </source>
</evidence>
<dbReference type="InterPro" id="IPR036156">
    <property type="entry name" value="Beta-gal/glucu_dom_sf"/>
</dbReference>
<dbReference type="SUPFAM" id="SSF49785">
    <property type="entry name" value="Galactose-binding domain-like"/>
    <property type="match status" value="1"/>
</dbReference>
<dbReference type="SMART" id="SM01038">
    <property type="entry name" value="Bgal_small_N"/>
    <property type="match status" value="1"/>
</dbReference>
<dbReference type="EC" id="3.2.1.23" evidence="3"/>
<dbReference type="Pfam" id="PF02837">
    <property type="entry name" value="Glyco_hydro_2_N"/>
    <property type="match status" value="1"/>
</dbReference>